<evidence type="ECO:0000313" key="1">
    <source>
        <dbReference type="EMBL" id="SNT24782.1"/>
    </source>
</evidence>
<sequence length="93" mass="10784">MDAQQVLNKFLVQIILQDALKDREETKIFIPTSFARELERNLKLKTYKDLGYGGYRVICGPFHNISAYNKIKNVQMVINTRGEVVESEANKMF</sequence>
<name>A0A239L461_EKHLU</name>
<dbReference type="EMBL" id="FZPD01000005">
    <property type="protein sequence ID" value="SNT24782.1"/>
    <property type="molecule type" value="Genomic_DNA"/>
</dbReference>
<gene>
    <name evidence="1" type="ORF">SAMN05421640_2937</name>
</gene>
<keyword evidence="2" id="KW-1185">Reference proteome</keyword>
<proteinExistence type="predicted"/>
<accession>A0A239L461</accession>
<dbReference type="AlphaFoldDB" id="A0A239L461"/>
<dbReference type="Proteomes" id="UP000198393">
    <property type="component" value="Unassembled WGS sequence"/>
</dbReference>
<dbReference type="RefSeq" id="WP_089357633.1">
    <property type="nucleotide sequence ID" value="NZ_FZPD01000005.1"/>
</dbReference>
<organism evidence="1 2">
    <name type="scientific">Ekhidna lutea</name>
    <dbReference type="NCBI Taxonomy" id="447679"/>
    <lineage>
        <taxon>Bacteria</taxon>
        <taxon>Pseudomonadati</taxon>
        <taxon>Bacteroidota</taxon>
        <taxon>Cytophagia</taxon>
        <taxon>Cytophagales</taxon>
        <taxon>Reichenbachiellaceae</taxon>
        <taxon>Ekhidna</taxon>
    </lineage>
</organism>
<protein>
    <submittedName>
        <fullName evidence="1">Uncharacterized protein</fullName>
    </submittedName>
</protein>
<evidence type="ECO:0000313" key="2">
    <source>
        <dbReference type="Proteomes" id="UP000198393"/>
    </source>
</evidence>
<reference evidence="1 2" key="1">
    <citation type="submission" date="2017-06" db="EMBL/GenBank/DDBJ databases">
        <authorList>
            <person name="Kim H.J."/>
            <person name="Triplett B.A."/>
        </authorList>
    </citation>
    <scope>NUCLEOTIDE SEQUENCE [LARGE SCALE GENOMIC DNA]</scope>
    <source>
        <strain evidence="1 2">DSM 19307</strain>
    </source>
</reference>